<protein>
    <submittedName>
        <fullName evidence="2">L-threonylcarbamoyladenylate synthase</fullName>
        <ecNumber evidence="2">2.7.7.87</ecNumber>
    </submittedName>
</protein>
<keyword evidence="2" id="KW-0548">Nucleotidyltransferase</keyword>
<dbReference type="Gene3D" id="3.90.870.10">
    <property type="entry name" value="DHBP synthase"/>
    <property type="match status" value="1"/>
</dbReference>
<dbReference type="PROSITE" id="PS51163">
    <property type="entry name" value="YRDC"/>
    <property type="match status" value="1"/>
</dbReference>
<accession>A0AAN1QMP2</accession>
<reference evidence="2 3" key="1">
    <citation type="journal article" date="2018" name="Sci. Rep.">
        <title>Genome Features and Biochemical Characteristics of a Robust, Fast Growing and Naturally Transformable Cyanobacterium Synechococcus elongatus PCC 11801 Isolated from India.</title>
        <authorList>
            <person name="Jaiswal D."/>
            <person name="Sengupta A."/>
            <person name="Sohoni S."/>
            <person name="Sengupta S."/>
            <person name="Phadnavis A.G."/>
            <person name="Pakrasi H.B."/>
            <person name="Wangikar P.P."/>
        </authorList>
    </citation>
    <scope>NUCLEOTIDE SEQUENCE [LARGE SCALE GENOMIC DNA]</scope>
    <source>
        <strain evidence="2 3">PCC 11801</strain>
    </source>
</reference>
<dbReference type="InterPro" id="IPR006070">
    <property type="entry name" value="Sua5-like_dom"/>
</dbReference>
<dbReference type="PANTHER" id="PTHR42828:SF3">
    <property type="entry name" value="THREONYLCARBAMOYL-AMP SYNTHASE"/>
    <property type="match status" value="1"/>
</dbReference>
<keyword evidence="2" id="KW-0808">Transferase</keyword>
<dbReference type="NCBIfam" id="TIGR00057">
    <property type="entry name" value="L-threonylcarbamoyladenylate synthase"/>
    <property type="match status" value="1"/>
</dbReference>
<dbReference type="GO" id="GO:0061710">
    <property type="term" value="F:L-threonylcarbamoyladenylate synthase"/>
    <property type="evidence" value="ECO:0007669"/>
    <property type="project" value="UniProtKB-EC"/>
</dbReference>
<dbReference type="InterPro" id="IPR017945">
    <property type="entry name" value="DHBP_synth_RibB-like_a/b_dom"/>
</dbReference>
<evidence type="ECO:0000313" key="3">
    <source>
        <dbReference type="Proteomes" id="UP000267249"/>
    </source>
</evidence>
<dbReference type="Pfam" id="PF01300">
    <property type="entry name" value="Sua5_yciO_yrdC"/>
    <property type="match status" value="1"/>
</dbReference>
<gene>
    <name evidence="2" type="ORF">DOP62_05095</name>
</gene>
<dbReference type="Proteomes" id="UP000267249">
    <property type="component" value="Chromosome"/>
</dbReference>
<feature type="domain" description="YrdC-like" evidence="1">
    <location>
        <begin position="14"/>
        <end position="220"/>
    </location>
</feature>
<name>A0AAN1QMP2_SYNEL</name>
<sequence length="233" mass="25768">MAKHYRIHPDNPQPQQIAAIAEALRQGAIILYPTDSVYAIGCDVKDRAAVQRVRRIKDIDNDKPLTFICPSLSVAAQYGCISDRAFRLMRELVPGPYTFLLPATPEVPRVVMNPKRRTAGIRIPNSPICQALLRALDGPIISTSAHLQPNDRKAPLAYEQGPHCPIAPAELFGELDRLVDITIEVERQEMRILGADPGYQVSTVLDLTDDLPLVLRRGLGWEALEPLGLLVEA</sequence>
<dbReference type="EMBL" id="CP030139">
    <property type="protein sequence ID" value="AZB72183.1"/>
    <property type="molecule type" value="Genomic_DNA"/>
</dbReference>
<dbReference type="AlphaFoldDB" id="A0AAN1QMP2"/>
<evidence type="ECO:0000313" key="2">
    <source>
        <dbReference type="EMBL" id="AZB72183.1"/>
    </source>
</evidence>
<dbReference type="InterPro" id="IPR052532">
    <property type="entry name" value="SUA5_domain"/>
</dbReference>
<dbReference type="RefSeq" id="WP_208676175.1">
    <property type="nucleotide sequence ID" value="NZ_CP030139.2"/>
</dbReference>
<dbReference type="GO" id="GO:0003725">
    <property type="term" value="F:double-stranded RNA binding"/>
    <property type="evidence" value="ECO:0007669"/>
    <property type="project" value="InterPro"/>
</dbReference>
<organism evidence="2 3">
    <name type="scientific">Synechococcus elongatus PCC 11801</name>
    <dbReference type="NCBI Taxonomy" id="2219813"/>
    <lineage>
        <taxon>Bacteria</taxon>
        <taxon>Bacillati</taxon>
        <taxon>Cyanobacteriota</taxon>
        <taxon>Cyanophyceae</taxon>
        <taxon>Synechococcales</taxon>
        <taxon>Synechococcaceae</taxon>
        <taxon>Synechococcus</taxon>
    </lineage>
</organism>
<dbReference type="EC" id="2.7.7.87" evidence="2"/>
<proteinExistence type="predicted"/>
<dbReference type="PANTHER" id="PTHR42828">
    <property type="entry name" value="DHBP SYNTHASE RIBB-LIKE ALPHA/BETA DOMAIN-CONTAINING PROTEIN"/>
    <property type="match status" value="1"/>
</dbReference>
<evidence type="ECO:0000259" key="1">
    <source>
        <dbReference type="PROSITE" id="PS51163"/>
    </source>
</evidence>
<dbReference type="SUPFAM" id="SSF55821">
    <property type="entry name" value="YrdC/RibB"/>
    <property type="match status" value="1"/>
</dbReference>